<keyword evidence="2" id="KW-1185">Reference proteome</keyword>
<dbReference type="KEGG" id="fjo:Fjoh_3223"/>
<dbReference type="STRING" id="376686.Fjoh_3223"/>
<dbReference type="EMBL" id="CP000685">
    <property type="protein sequence ID" value="ABQ06240.1"/>
    <property type="molecule type" value="Genomic_DNA"/>
</dbReference>
<evidence type="ECO:0000313" key="1">
    <source>
        <dbReference type="EMBL" id="ABQ06240.1"/>
    </source>
</evidence>
<name>A5FEY3_FLAJ1</name>
<gene>
    <name evidence="1" type="ordered locus">Fjoh_3223</name>
</gene>
<proteinExistence type="predicted"/>
<reference evidence="1 2" key="1">
    <citation type="journal article" date="2009" name="Appl. Environ. Microbiol.">
        <title>Novel features of the polysaccharide-digesting gliding bacterium Flavobacterium johnsoniae as revealed by genome sequence analysis.</title>
        <authorList>
            <person name="McBride M.J."/>
            <person name="Xie G."/>
            <person name="Martens E.C."/>
            <person name="Lapidus A."/>
            <person name="Henrissat B."/>
            <person name="Rhodes R.G."/>
            <person name="Goltsman E."/>
            <person name="Wang W."/>
            <person name="Xu J."/>
            <person name="Hunnicutt D.W."/>
            <person name="Staroscik A.M."/>
            <person name="Hoover T.R."/>
            <person name="Cheng Y.Q."/>
            <person name="Stein J.L."/>
        </authorList>
    </citation>
    <scope>NUCLEOTIDE SEQUENCE [LARGE SCALE GENOMIC DNA]</scope>
    <source>
        <strain evidence="2">ATCC 17061 / DSM 2064 / JCM 8514 / BCRC 14874 / CCUG 350202 / NBRC 14942 / NCIMB 11054 / UW101</strain>
    </source>
</reference>
<protein>
    <submittedName>
        <fullName evidence="1">Uncharacterized protein</fullName>
    </submittedName>
</protein>
<sequence length="101" mass="11455">MDENPEMIMIGFAPADFLLAVVAPELRKSIEESWDTVVFDLAEKAKDKGVQGINEFLQSSGGKEKRYAFKMFKINQTTLNKLSPIARICNPCPQRLVFNFK</sequence>
<accession>A5FEY3</accession>
<organism evidence="1 2">
    <name type="scientific">Flavobacterium johnsoniae (strain ATCC 17061 / DSM 2064 / JCM 8514 / BCRC 14874 / CCUG 350202 / NBRC 14942 / NCIMB 11054 / UW101)</name>
    <name type="common">Cytophaga johnsonae</name>
    <dbReference type="NCBI Taxonomy" id="376686"/>
    <lineage>
        <taxon>Bacteria</taxon>
        <taxon>Pseudomonadati</taxon>
        <taxon>Bacteroidota</taxon>
        <taxon>Flavobacteriia</taxon>
        <taxon>Flavobacteriales</taxon>
        <taxon>Flavobacteriaceae</taxon>
        <taxon>Flavobacterium</taxon>
    </lineage>
</organism>
<dbReference type="AlphaFoldDB" id="A5FEY3"/>
<dbReference type="Proteomes" id="UP000006694">
    <property type="component" value="Chromosome"/>
</dbReference>
<dbReference type="HOGENOM" id="CLU_2287381_0_0_10"/>
<evidence type="ECO:0000313" key="2">
    <source>
        <dbReference type="Proteomes" id="UP000006694"/>
    </source>
</evidence>